<dbReference type="PANTHER" id="PTHR10803">
    <property type="entry name" value="ARSENICAL PUMP-DRIVING ATPASE ARSENITE-TRANSLOCATING ATPASE"/>
    <property type="match status" value="1"/>
</dbReference>
<dbReference type="OrthoDB" id="9780677at2"/>
<dbReference type="CDD" id="cd02035">
    <property type="entry name" value="ArsA"/>
    <property type="match status" value="1"/>
</dbReference>
<evidence type="ECO:0000256" key="4">
    <source>
        <dbReference type="ARBA" id="ARBA00022849"/>
    </source>
</evidence>
<keyword evidence="5" id="KW-1278">Translocase</keyword>
<comment type="function">
    <text evidence="7">Anion-transporting ATPase. Catalyzes the extrusion of arsenite.</text>
</comment>
<evidence type="ECO:0000256" key="3">
    <source>
        <dbReference type="ARBA" id="ARBA00022840"/>
    </source>
</evidence>
<dbReference type="Pfam" id="PF02374">
    <property type="entry name" value="ArsA_ATPase"/>
    <property type="match status" value="1"/>
</dbReference>
<dbReference type="NCBIfam" id="TIGR00345">
    <property type="entry name" value="GET3_arsA_TRC40"/>
    <property type="match status" value="1"/>
</dbReference>
<reference evidence="11 12" key="1">
    <citation type="submission" date="2019-06" db="EMBL/GenBank/DDBJ databases">
        <title>Sequencing the genomes of 1000 actinobacteria strains.</title>
        <authorList>
            <person name="Klenk H.-P."/>
        </authorList>
    </citation>
    <scope>NUCLEOTIDE SEQUENCE [LARGE SCALE GENOMIC DNA]</scope>
    <source>
        <strain evidence="11 12">DSM 43186</strain>
    </source>
</reference>
<dbReference type="EMBL" id="VFPQ01000001">
    <property type="protein sequence ID" value="TQM76126.1"/>
    <property type="molecule type" value="Genomic_DNA"/>
</dbReference>
<name>A0A543IZX2_9ACTN</name>
<comment type="catalytic activity">
    <reaction evidence="6">
        <text>arsenite(in) + ATP + H2O = arsenite(out) + ADP + phosphate + H(+)</text>
        <dbReference type="Rhea" id="RHEA:11348"/>
        <dbReference type="ChEBI" id="CHEBI:15377"/>
        <dbReference type="ChEBI" id="CHEBI:15378"/>
        <dbReference type="ChEBI" id="CHEBI:29242"/>
        <dbReference type="ChEBI" id="CHEBI:30616"/>
        <dbReference type="ChEBI" id="CHEBI:43474"/>
        <dbReference type="ChEBI" id="CHEBI:456216"/>
        <dbReference type="EC" id="7.3.2.7"/>
    </reaction>
</comment>
<dbReference type="GO" id="GO:0005524">
    <property type="term" value="F:ATP binding"/>
    <property type="evidence" value="ECO:0007669"/>
    <property type="project" value="UniProtKB-KW"/>
</dbReference>
<dbReference type="RefSeq" id="WP_142260048.1">
    <property type="nucleotide sequence ID" value="NZ_BMPV01000001.1"/>
</dbReference>
<evidence type="ECO:0000259" key="9">
    <source>
        <dbReference type="Pfam" id="PF02374"/>
    </source>
</evidence>
<evidence type="ECO:0000259" key="10">
    <source>
        <dbReference type="Pfam" id="PF17886"/>
    </source>
</evidence>
<evidence type="ECO:0000256" key="6">
    <source>
        <dbReference type="ARBA" id="ARBA00052296"/>
    </source>
</evidence>
<dbReference type="InterPro" id="IPR040612">
    <property type="entry name" value="ArsA_HSP20-like"/>
</dbReference>
<evidence type="ECO:0000256" key="8">
    <source>
        <dbReference type="ARBA" id="ARBA00066752"/>
    </source>
</evidence>
<dbReference type="EC" id="7.3.2.7" evidence="8"/>
<gene>
    <name evidence="11" type="ORF">FHX40_2851</name>
</gene>
<evidence type="ECO:0000256" key="1">
    <source>
        <dbReference type="ARBA" id="ARBA00011040"/>
    </source>
</evidence>
<proteinExistence type="inferred from homology"/>
<dbReference type="InterPro" id="IPR016300">
    <property type="entry name" value="ATPase_ArsA/GET3"/>
</dbReference>
<evidence type="ECO:0000256" key="2">
    <source>
        <dbReference type="ARBA" id="ARBA00022741"/>
    </source>
</evidence>
<evidence type="ECO:0000313" key="12">
    <source>
        <dbReference type="Proteomes" id="UP000319213"/>
    </source>
</evidence>
<comment type="similarity">
    <text evidence="1">Belongs to the arsA ATPase family.</text>
</comment>
<dbReference type="Pfam" id="PF17886">
    <property type="entry name" value="ArsA_HSP20"/>
    <property type="match status" value="1"/>
</dbReference>
<dbReference type="GO" id="GO:0015446">
    <property type="term" value="F:ATPase-coupled arsenite transmembrane transporter activity"/>
    <property type="evidence" value="ECO:0007669"/>
    <property type="project" value="UniProtKB-EC"/>
</dbReference>
<dbReference type="InterPro" id="IPR008978">
    <property type="entry name" value="HSP20-like_chaperone"/>
</dbReference>
<dbReference type="InterPro" id="IPR025723">
    <property type="entry name" value="ArsA/GET3_ATPase-like"/>
</dbReference>
<dbReference type="InterPro" id="IPR027417">
    <property type="entry name" value="P-loop_NTPase"/>
</dbReference>
<evidence type="ECO:0000256" key="7">
    <source>
        <dbReference type="ARBA" id="ARBA00059736"/>
    </source>
</evidence>
<sequence length="413" mass="44177">MTATARPEPTGEAVPGAPRLLLFTGKGGVGKTTVAAATAVLAARRGHRTLVVSTDTAHSLADALAVPPSDDPAEVAPGLFLQQVNTQRSLERHWGELREYAKDMLVELGLDEVTSEEITVLPGAEEVIALLELREQARTGRWDVLVIDCAPTAETLRLLALPEALDWHVTRLLPTGRRVIRAVSPLVRQVARVSMPGDDVIGAAERLHRGLLEIRGLLAGDDASVRLVLTPESVVVAEARRTLTSLSLYGYRVDAVIANRVFPADGADAWRHGWVAAQGRRLAEIHESFAPLPVHTVPYLPAEPVGLPALAGLAETLYGEADPFARPQVPPPMSVAADGDGGWELSLALPFAERGEVDLARKGDELIITAGPYRRILALPAALARRTVAEASLRDGRLRVRFGSGGSDEREPG</sequence>
<dbReference type="Proteomes" id="UP000319213">
    <property type="component" value="Unassembled WGS sequence"/>
</dbReference>
<dbReference type="FunFam" id="3.40.50.300:FF:001801">
    <property type="entry name" value="Putative arsenical pump-driving ATPase"/>
    <property type="match status" value="1"/>
</dbReference>
<organism evidence="11 12">
    <name type="scientific">Thermopolyspora flexuosa</name>
    <dbReference type="NCBI Taxonomy" id="103836"/>
    <lineage>
        <taxon>Bacteria</taxon>
        <taxon>Bacillati</taxon>
        <taxon>Actinomycetota</taxon>
        <taxon>Actinomycetes</taxon>
        <taxon>Streptosporangiales</taxon>
        <taxon>Streptosporangiaceae</taxon>
        <taxon>Thermopolyspora</taxon>
    </lineage>
</organism>
<dbReference type="SUPFAM" id="SSF52540">
    <property type="entry name" value="P-loop containing nucleoside triphosphate hydrolases"/>
    <property type="match status" value="1"/>
</dbReference>
<dbReference type="AlphaFoldDB" id="A0A543IZX2"/>
<keyword evidence="12" id="KW-1185">Reference proteome</keyword>
<keyword evidence="3 11" id="KW-0067">ATP-binding</keyword>
<dbReference type="Gene3D" id="2.60.40.790">
    <property type="match status" value="1"/>
</dbReference>
<dbReference type="Gene3D" id="3.40.50.300">
    <property type="entry name" value="P-loop containing nucleotide triphosphate hydrolases"/>
    <property type="match status" value="1"/>
</dbReference>
<keyword evidence="2" id="KW-0547">Nucleotide-binding</keyword>
<dbReference type="GO" id="GO:0016887">
    <property type="term" value="F:ATP hydrolysis activity"/>
    <property type="evidence" value="ECO:0007669"/>
    <property type="project" value="InterPro"/>
</dbReference>
<comment type="caution">
    <text evidence="11">The sequence shown here is derived from an EMBL/GenBank/DDBJ whole genome shotgun (WGS) entry which is preliminary data.</text>
</comment>
<evidence type="ECO:0000313" key="11">
    <source>
        <dbReference type="EMBL" id="TQM76126.1"/>
    </source>
</evidence>
<accession>A0A543IZX2</accession>
<dbReference type="PANTHER" id="PTHR10803:SF3">
    <property type="entry name" value="ATPASE GET3"/>
    <property type="match status" value="1"/>
</dbReference>
<feature type="domain" description="ArsA/GET3 Anion-transporting ATPase-like" evidence="9">
    <location>
        <begin position="19"/>
        <end position="318"/>
    </location>
</feature>
<feature type="domain" description="ArsA HSP20-like" evidence="10">
    <location>
        <begin position="340"/>
        <end position="402"/>
    </location>
</feature>
<keyword evidence="4" id="KW-0059">Arsenical resistance</keyword>
<evidence type="ECO:0000256" key="5">
    <source>
        <dbReference type="ARBA" id="ARBA00022967"/>
    </source>
</evidence>
<protein>
    <recommendedName>
        <fullName evidence="8">arsenite-transporting ATPase</fullName>
        <ecNumber evidence="8">7.3.2.7</ecNumber>
    </recommendedName>
</protein>